<name>A0A250X874_9CHLO</name>
<dbReference type="SUPFAM" id="SSF55120">
    <property type="entry name" value="Pseudouridine synthase"/>
    <property type="match status" value="1"/>
</dbReference>
<keyword evidence="3" id="KW-1185">Reference proteome</keyword>
<dbReference type="Pfam" id="PF00849">
    <property type="entry name" value="PseudoU_synth_2"/>
    <property type="match status" value="2"/>
</dbReference>
<dbReference type="Gene3D" id="3.30.2350.10">
    <property type="entry name" value="Pseudouridine synthase"/>
    <property type="match status" value="1"/>
</dbReference>
<dbReference type="GO" id="GO:0000455">
    <property type="term" value="P:enzyme-directed rRNA pseudouridine synthesis"/>
    <property type="evidence" value="ECO:0007669"/>
    <property type="project" value="TreeGrafter"/>
</dbReference>
<dbReference type="InterPro" id="IPR006145">
    <property type="entry name" value="PsdUridine_synth_RsuA/RluA"/>
</dbReference>
<gene>
    <name evidence="2" type="ORF">CEUSTIGMA_g6696.t1</name>
</gene>
<reference evidence="2 3" key="1">
    <citation type="submission" date="2017-08" db="EMBL/GenBank/DDBJ databases">
        <title>Acidophilic green algal genome provides insights into adaptation to an acidic environment.</title>
        <authorList>
            <person name="Hirooka S."/>
            <person name="Hirose Y."/>
            <person name="Kanesaki Y."/>
            <person name="Higuchi S."/>
            <person name="Fujiwara T."/>
            <person name="Onuma R."/>
            <person name="Era A."/>
            <person name="Ohbayashi R."/>
            <person name="Uzuka A."/>
            <person name="Nozaki H."/>
            <person name="Yoshikawa H."/>
            <person name="Miyagishima S.Y."/>
        </authorList>
    </citation>
    <scope>NUCLEOTIDE SEQUENCE [LARGE SCALE GENOMIC DNA]</scope>
    <source>
        <strain evidence="2 3">NIES-2499</strain>
    </source>
</reference>
<dbReference type="AlphaFoldDB" id="A0A250X874"/>
<dbReference type="OrthoDB" id="424794at2759"/>
<dbReference type="InterPro" id="IPR050188">
    <property type="entry name" value="RluA_PseudoU_synthase"/>
</dbReference>
<comment type="caution">
    <text evidence="2">The sequence shown here is derived from an EMBL/GenBank/DDBJ whole genome shotgun (WGS) entry which is preliminary data.</text>
</comment>
<dbReference type="Proteomes" id="UP000232323">
    <property type="component" value="Unassembled WGS sequence"/>
</dbReference>
<dbReference type="PANTHER" id="PTHR21600">
    <property type="entry name" value="MITOCHONDRIAL RNA PSEUDOURIDINE SYNTHASE"/>
    <property type="match status" value="1"/>
</dbReference>
<evidence type="ECO:0000259" key="1">
    <source>
        <dbReference type="Pfam" id="PF00849"/>
    </source>
</evidence>
<feature type="domain" description="Pseudouridine synthase RsuA/RluA-like" evidence="1">
    <location>
        <begin position="125"/>
        <end position="221"/>
    </location>
</feature>
<dbReference type="STRING" id="1157962.A0A250X874"/>
<proteinExistence type="predicted"/>
<dbReference type="InterPro" id="IPR020103">
    <property type="entry name" value="PsdUridine_synth_cat_dom_sf"/>
</dbReference>
<dbReference type="GO" id="GO:0009982">
    <property type="term" value="F:pseudouridine synthase activity"/>
    <property type="evidence" value="ECO:0007669"/>
    <property type="project" value="InterPro"/>
</dbReference>
<sequence length="579" mass="63862">MKVSEEKKPGAGVLTENNETKILPENYVFIDNLRLVKPYYFDFKCYVKQRWEGLSLIQLFSKEFPMLTEEYYRRAFAAGRLRVEGQPTFGADQPLQTSMCIRHLIHRHEPPVLTGSVEVLKETEDFLAVSKPACMPVHTVGQYRKNTVLGVLEAERPDLGTLYPTYRLDKPVSGLLLLAKSSSVAGNMRKLLEERTCNKVYIARVMGIFPGSPSSASQVEKSSHSEQNAQATTSFPIGELVSTANDSADSGPAAQDCLCENIALASNLYGVTTLEDGWVEVDVPLSWDGRTNHALPVVPGGGARGNEHSDGKSAITHFRVVSVAADGSTSVVECKPKTGRTHQIRVHLQYMGHPIANDTQYGGKLGPPLAFRRLYERTSGASEETGQAIPKLEFKRPRLEEKGASCKGNTLETCNQSLQPQSAREEVCQAEDLEPSRASTHFYSSEGSSDIVIDKAAAAPPDSDTKGNYAIGPSQPELFAAFDLNNPGTLNPAGPTLPETIQMLYSRECYRVSPELQEAVCPHCPCLVPFGYPIDLEPMWLHALAYSGPDFSFEAPFPEWGHPEFRVPERRKRLKQDDI</sequence>
<dbReference type="EMBL" id="BEGY01000040">
    <property type="protein sequence ID" value="GAX79256.1"/>
    <property type="molecule type" value="Genomic_DNA"/>
</dbReference>
<protein>
    <recommendedName>
        <fullName evidence="1">Pseudouridine synthase RsuA/RluA-like domain-containing protein</fullName>
    </recommendedName>
</protein>
<organism evidence="2 3">
    <name type="scientific">Chlamydomonas eustigma</name>
    <dbReference type="NCBI Taxonomy" id="1157962"/>
    <lineage>
        <taxon>Eukaryota</taxon>
        <taxon>Viridiplantae</taxon>
        <taxon>Chlorophyta</taxon>
        <taxon>core chlorophytes</taxon>
        <taxon>Chlorophyceae</taxon>
        <taxon>CS clade</taxon>
        <taxon>Chlamydomonadales</taxon>
        <taxon>Chlamydomonadaceae</taxon>
        <taxon>Chlamydomonas</taxon>
    </lineage>
</organism>
<feature type="domain" description="Pseudouridine synthase RsuA/RluA-like" evidence="1">
    <location>
        <begin position="304"/>
        <end position="349"/>
    </location>
</feature>
<accession>A0A250X874</accession>
<evidence type="ECO:0000313" key="2">
    <source>
        <dbReference type="EMBL" id="GAX79256.1"/>
    </source>
</evidence>
<dbReference type="GO" id="GO:0003723">
    <property type="term" value="F:RNA binding"/>
    <property type="evidence" value="ECO:0007669"/>
    <property type="project" value="InterPro"/>
</dbReference>
<evidence type="ECO:0000313" key="3">
    <source>
        <dbReference type="Proteomes" id="UP000232323"/>
    </source>
</evidence>
<dbReference type="PANTHER" id="PTHR21600:SF40">
    <property type="entry name" value="PSEUDOURIDYLATE SYNTHASE RPUSD2"/>
    <property type="match status" value="1"/>
</dbReference>